<reference evidence="4" key="1">
    <citation type="journal article" date="2014" name="Int. J. Syst. Evol. Microbiol.">
        <title>Complete genome of a new Firmicutes species belonging to the dominant human colonic microbiota ('Ruminococcus bicirculans') reveals two chromosomes and a selective capacity to utilize plant glucans.</title>
        <authorList>
            <consortium name="NISC Comparative Sequencing Program"/>
            <person name="Wegmann U."/>
            <person name="Louis P."/>
            <person name="Goesmann A."/>
            <person name="Henrissat B."/>
            <person name="Duncan S.H."/>
            <person name="Flint H.J."/>
        </authorList>
    </citation>
    <scope>NUCLEOTIDE SEQUENCE</scope>
    <source>
        <strain evidence="4">CGMCC 1.18437</strain>
    </source>
</reference>
<dbReference type="PANTHER" id="PTHR43877:SF2">
    <property type="entry name" value="AMINOALKYLPHOSPHONATE N-ACETYLTRANSFERASE-RELATED"/>
    <property type="match status" value="1"/>
</dbReference>
<dbReference type="Pfam" id="PF00583">
    <property type="entry name" value="Acetyltransf_1"/>
    <property type="match status" value="1"/>
</dbReference>
<organism evidence="5 6">
    <name type="scientific">Deinococcus metalli</name>
    <dbReference type="NCBI Taxonomy" id="1141878"/>
    <lineage>
        <taxon>Bacteria</taxon>
        <taxon>Thermotogati</taxon>
        <taxon>Deinococcota</taxon>
        <taxon>Deinococci</taxon>
        <taxon>Deinococcales</taxon>
        <taxon>Deinococcaceae</taxon>
        <taxon>Deinococcus</taxon>
    </lineage>
</organism>
<evidence type="ECO:0000259" key="3">
    <source>
        <dbReference type="PROSITE" id="PS51186"/>
    </source>
</evidence>
<dbReference type="Proteomes" id="UP000619376">
    <property type="component" value="Unassembled WGS sequence"/>
</dbReference>
<keyword evidence="7" id="KW-1185">Reference proteome</keyword>
<dbReference type="Proteomes" id="UP000539473">
    <property type="component" value="Unassembled WGS sequence"/>
</dbReference>
<keyword evidence="1 5" id="KW-0808">Transferase</keyword>
<accession>A0A7W8KEM4</accession>
<dbReference type="PANTHER" id="PTHR43877">
    <property type="entry name" value="AMINOALKYLPHOSPHONATE N-ACETYLTRANSFERASE-RELATED-RELATED"/>
    <property type="match status" value="1"/>
</dbReference>
<dbReference type="Gene3D" id="3.40.630.30">
    <property type="match status" value="1"/>
</dbReference>
<name>A0A7W8KEM4_9DEIO</name>
<evidence type="ECO:0000313" key="6">
    <source>
        <dbReference type="Proteomes" id="UP000539473"/>
    </source>
</evidence>
<dbReference type="PROSITE" id="PS51186">
    <property type="entry name" value="GNAT"/>
    <property type="match status" value="1"/>
</dbReference>
<dbReference type="InterPro" id="IPR050832">
    <property type="entry name" value="Bact_Acetyltransf"/>
</dbReference>
<gene>
    <name evidence="4" type="ORF">GCM10017781_21640</name>
    <name evidence="5" type="ORF">HNQ07_002200</name>
</gene>
<proteinExistence type="predicted"/>
<reference evidence="5 6" key="3">
    <citation type="submission" date="2020-08" db="EMBL/GenBank/DDBJ databases">
        <title>Genomic Encyclopedia of Type Strains, Phase IV (KMG-IV): sequencing the most valuable type-strain genomes for metagenomic binning, comparative biology and taxonomic classification.</title>
        <authorList>
            <person name="Goeker M."/>
        </authorList>
    </citation>
    <scope>NUCLEOTIDE SEQUENCE [LARGE SCALE GENOMIC DNA]</scope>
    <source>
        <strain evidence="5 6">DSM 27521</strain>
    </source>
</reference>
<protein>
    <submittedName>
        <fullName evidence="5">GNAT superfamily N-acetyltransferase</fullName>
    </submittedName>
    <submittedName>
        <fullName evidence="4">N-acetyltransferase GCN5</fullName>
    </submittedName>
</protein>
<dbReference type="InterPro" id="IPR016181">
    <property type="entry name" value="Acyl_CoA_acyltransferase"/>
</dbReference>
<sequence>MTPAAPRLSLRPGQPGDLPFLQSLAPRLVASAPAWRDRAAMLAEYDELFTAALTDPEPGSAVLVALLDGQSAGFTLLYWHPHDQGVFIKDLAVSADAEGQGVGRFLLTAIEEWGRQQGAQEIMLKTSWFNARAREFYAAVGFREDHVALVLRLDG</sequence>
<dbReference type="InterPro" id="IPR000182">
    <property type="entry name" value="GNAT_dom"/>
</dbReference>
<evidence type="ECO:0000313" key="7">
    <source>
        <dbReference type="Proteomes" id="UP000619376"/>
    </source>
</evidence>
<evidence type="ECO:0000313" key="4">
    <source>
        <dbReference type="EMBL" id="GHF44960.1"/>
    </source>
</evidence>
<dbReference type="AlphaFoldDB" id="A0A7W8KEM4"/>
<evidence type="ECO:0000313" key="5">
    <source>
        <dbReference type="EMBL" id="MBB5376736.1"/>
    </source>
</evidence>
<reference evidence="4" key="4">
    <citation type="submission" date="2024-05" db="EMBL/GenBank/DDBJ databases">
        <authorList>
            <person name="Sun Q."/>
            <person name="Zhou Y."/>
        </authorList>
    </citation>
    <scope>NUCLEOTIDE SEQUENCE</scope>
    <source>
        <strain evidence="4">CGMCC 1.18437</strain>
    </source>
</reference>
<dbReference type="GO" id="GO:0016747">
    <property type="term" value="F:acyltransferase activity, transferring groups other than amino-acyl groups"/>
    <property type="evidence" value="ECO:0007669"/>
    <property type="project" value="InterPro"/>
</dbReference>
<dbReference type="EMBL" id="JACHFK010000005">
    <property type="protein sequence ID" value="MBB5376736.1"/>
    <property type="molecule type" value="Genomic_DNA"/>
</dbReference>
<feature type="domain" description="N-acetyltransferase" evidence="3">
    <location>
        <begin position="8"/>
        <end position="155"/>
    </location>
</feature>
<keyword evidence="2" id="KW-0012">Acyltransferase</keyword>
<comment type="caution">
    <text evidence="5">The sequence shown here is derived from an EMBL/GenBank/DDBJ whole genome shotgun (WGS) entry which is preliminary data.</text>
</comment>
<dbReference type="RefSeq" id="WP_184111670.1">
    <property type="nucleotide sequence ID" value="NZ_BNAJ01000005.1"/>
</dbReference>
<dbReference type="EMBL" id="BNAJ01000005">
    <property type="protein sequence ID" value="GHF44960.1"/>
    <property type="molecule type" value="Genomic_DNA"/>
</dbReference>
<reference evidence="7" key="2">
    <citation type="journal article" date="2019" name="Int. J. Syst. Evol. Microbiol.">
        <title>The Global Catalogue of Microorganisms (GCM) 10K type strain sequencing project: providing services to taxonomists for standard genome sequencing and annotation.</title>
        <authorList>
            <consortium name="The Broad Institute Genomics Platform"/>
            <consortium name="The Broad Institute Genome Sequencing Center for Infectious Disease"/>
            <person name="Wu L."/>
            <person name="Ma J."/>
        </authorList>
    </citation>
    <scope>NUCLEOTIDE SEQUENCE [LARGE SCALE GENOMIC DNA]</scope>
    <source>
        <strain evidence="7">CGMCC 1.18437</strain>
    </source>
</reference>
<evidence type="ECO:0000256" key="1">
    <source>
        <dbReference type="ARBA" id="ARBA00022679"/>
    </source>
</evidence>
<evidence type="ECO:0000256" key="2">
    <source>
        <dbReference type="ARBA" id="ARBA00023315"/>
    </source>
</evidence>
<dbReference type="SUPFAM" id="SSF55729">
    <property type="entry name" value="Acyl-CoA N-acyltransferases (Nat)"/>
    <property type="match status" value="1"/>
</dbReference>
<dbReference type="CDD" id="cd04301">
    <property type="entry name" value="NAT_SF"/>
    <property type="match status" value="1"/>
</dbReference>